<dbReference type="Gene3D" id="3.20.20.220">
    <property type="match status" value="1"/>
</dbReference>
<dbReference type="Pfam" id="PF01619">
    <property type="entry name" value="Pro_dh"/>
    <property type="match status" value="1"/>
</dbReference>
<feature type="binding site" evidence="9">
    <location>
        <position position="112"/>
    </location>
    <ligand>
        <name>substrate</name>
    </ligand>
</feature>
<comment type="caution">
    <text evidence="12">The sequence shown here is derived from an EMBL/GenBank/DDBJ whole genome shotgun (WGS) entry which is preliminary data.</text>
</comment>
<evidence type="ECO:0000313" key="13">
    <source>
        <dbReference type="Proteomes" id="UP000727962"/>
    </source>
</evidence>
<evidence type="ECO:0000256" key="9">
    <source>
        <dbReference type="PIRSR" id="PIRSR000196-1"/>
    </source>
</evidence>
<comment type="cofactor">
    <cofactor evidence="10">
        <name>FAD</name>
        <dbReference type="ChEBI" id="CHEBI:57692"/>
    </cofactor>
    <text evidence="10">Binds 1 FAD per subunit.</text>
</comment>
<keyword evidence="5 10" id="KW-0274">FAD</keyword>
<dbReference type="InterPro" id="IPR015659">
    <property type="entry name" value="Proline_oxidase"/>
</dbReference>
<feature type="binding site" evidence="10">
    <location>
        <position position="175"/>
    </location>
    <ligand>
        <name>FAD</name>
        <dbReference type="ChEBI" id="CHEBI:57692"/>
    </ligand>
</feature>
<keyword evidence="3" id="KW-0285">Flavoprotein</keyword>
<dbReference type="EC" id="1.5.5.2" evidence="2"/>
<evidence type="ECO:0000259" key="11">
    <source>
        <dbReference type="Pfam" id="PF01619"/>
    </source>
</evidence>
<accession>A0A931LV08</accession>
<feature type="binding site" evidence="9">
    <location>
        <position position="300"/>
    </location>
    <ligand>
        <name>substrate</name>
    </ligand>
</feature>
<evidence type="ECO:0000313" key="12">
    <source>
        <dbReference type="EMBL" id="MBI1756699.1"/>
    </source>
</evidence>
<feature type="binding site" evidence="10">
    <location>
        <begin position="199"/>
        <end position="201"/>
    </location>
    <ligand>
        <name>FAD</name>
        <dbReference type="ChEBI" id="CHEBI:57692"/>
    </ligand>
</feature>
<evidence type="ECO:0000256" key="1">
    <source>
        <dbReference type="ARBA" id="ARBA00004739"/>
    </source>
</evidence>
<dbReference type="InterPro" id="IPR008219">
    <property type="entry name" value="PRODH_bac_arc"/>
</dbReference>
<dbReference type="InterPro" id="IPR029041">
    <property type="entry name" value="FAD-linked_oxidoreductase-like"/>
</dbReference>
<keyword evidence="7" id="KW-0642">Proline metabolism</keyword>
<evidence type="ECO:0000256" key="2">
    <source>
        <dbReference type="ARBA" id="ARBA00012695"/>
    </source>
</evidence>
<proteinExistence type="predicted"/>
<evidence type="ECO:0000256" key="8">
    <source>
        <dbReference type="ARBA" id="ARBA00048779"/>
    </source>
</evidence>
<dbReference type="SUPFAM" id="SSF51730">
    <property type="entry name" value="FAD-linked oxidoreductase"/>
    <property type="match status" value="1"/>
</dbReference>
<gene>
    <name evidence="12" type="ORF">HYR64_06280</name>
</gene>
<comment type="catalytic activity">
    <reaction evidence="8">
        <text>L-proline + a quinone = (S)-1-pyrroline-5-carboxylate + a quinol + H(+)</text>
        <dbReference type="Rhea" id="RHEA:23784"/>
        <dbReference type="ChEBI" id="CHEBI:15378"/>
        <dbReference type="ChEBI" id="CHEBI:17388"/>
        <dbReference type="ChEBI" id="CHEBI:24646"/>
        <dbReference type="ChEBI" id="CHEBI:60039"/>
        <dbReference type="ChEBI" id="CHEBI:132124"/>
        <dbReference type="EC" id="1.5.5.2"/>
    </reaction>
</comment>
<feature type="domain" description="Proline dehydrogenase" evidence="11">
    <location>
        <begin position="44"/>
        <end position="310"/>
    </location>
</feature>
<dbReference type="GO" id="GO:0010133">
    <property type="term" value="P:L-proline catabolic process to L-glutamate"/>
    <property type="evidence" value="ECO:0007669"/>
    <property type="project" value="InterPro"/>
</dbReference>
<protein>
    <recommendedName>
        <fullName evidence="2">proline dehydrogenase</fullName>
        <ecNumber evidence="2">1.5.5.2</ecNumber>
    </recommendedName>
</protein>
<reference evidence="12" key="1">
    <citation type="submission" date="2020-07" db="EMBL/GenBank/DDBJ databases">
        <title>Huge and variable diversity of episymbiotic CPR bacteria and DPANN archaea in groundwater ecosystems.</title>
        <authorList>
            <person name="He C.Y."/>
            <person name="Keren R."/>
            <person name="Whittaker M."/>
            <person name="Farag I.F."/>
            <person name="Doudna J."/>
            <person name="Cate J.H.D."/>
            <person name="Banfield J.F."/>
        </authorList>
    </citation>
    <scope>NUCLEOTIDE SEQUENCE</scope>
    <source>
        <strain evidence="12">NC_groundwater_17_Pr7_B-0.1um_64_12</strain>
    </source>
</reference>
<comment type="pathway">
    <text evidence="1">Amino-acid degradation; L-proline degradation into L-glutamate; L-glutamate from L-proline: step 1/2.</text>
</comment>
<feature type="binding site" evidence="10">
    <location>
        <position position="213"/>
    </location>
    <ligand>
        <name>FAD</name>
        <dbReference type="ChEBI" id="CHEBI:57692"/>
    </ligand>
</feature>
<evidence type="ECO:0000256" key="10">
    <source>
        <dbReference type="PIRSR" id="PIRSR000196-2"/>
    </source>
</evidence>
<dbReference type="PANTHER" id="PTHR13914">
    <property type="entry name" value="PROLINE OXIDASE"/>
    <property type="match status" value="1"/>
</dbReference>
<feature type="binding site" evidence="10">
    <location>
        <position position="147"/>
    </location>
    <ligand>
        <name>FAD</name>
        <dbReference type="ChEBI" id="CHEBI:57692"/>
    </ligand>
</feature>
<dbReference type="EMBL" id="JACOSL010000038">
    <property type="protein sequence ID" value="MBI1756699.1"/>
    <property type="molecule type" value="Genomic_DNA"/>
</dbReference>
<dbReference type="Proteomes" id="UP000727962">
    <property type="component" value="Unassembled WGS sequence"/>
</dbReference>
<keyword evidence="4 10" id="KW-0547">Nucleotide-binding</keyword>
<dbReference type="PIRSF" id="PIRSF000196">
    <property type="entry name" value="Pro_dehydrog"/>
    <property type="match status" value="1"/>
</dbReference>
<keyword evidence="6" id="KW-0560">Oxidoreductase</keyword>
<dbReference type="InterPro" id="IPR002872">
    <property type="entry name" value="Proline_DH_dom"/>
</dbReference>
<sequence length="319" mass="36817">MFARLMILKASEMRPVRKMITQSRAFRPLIRRFVAGETLDQAIAAAEELLPKGIYVSLDYLGENVQSREEAVHAKNTYIEILKRIAAIKEVMPMDHVGYADGLVETVNLSVKLTQCGLDQSDDFAEENYREVLAVAKAIGNFVRVDMEGSPYTERTVKLVERVHVDYPNTGTVLQSYLYRTTEDVEWAAMRRLRIRLVKGAYFEEADVAYQEKMRVDEAYMRLAERMLEACAYPAFATHDEALIEKIQRSAKALNLPKDRFEFQMLFGVRRDLQEKLVAEGHRMRVYIPYGESWYPYFSRRLAERPANALFALKSLFKG</sequence>
<feature type="binding site" evidence="9">
    <location>
        <position position="301"/>
    </location>
    <ligand>
        <name>substrate</name>
    </ligand>
</feature>
<evidence type="ECO:0000256" key="3">
    <source>
        <dbReference type="ARBA" id="ARBA00022630"/>
    </source>
</evidence>
<dbReference type="GO" id="GO:0004657">
    <property type="term" value="F:proline dehydrogenase activity"/>
    <property type="evidence" value="ECO:0007669"/>
    <property type="project" value="UniProtKB-EC"/>
</dbReference>
<organism evidence="12 13">
    <name type="scientific">Fimbriimonas ginsengisoli</name>
    <dbReference type="NCBI Taxonomy" id="1005039"/>
    <lineage>
        <taxon>Bacteria</taxon>
        <taxon>Bacillati</taxon>
        <taxon>Armatimonadota</taxon>
        <taxon>Fimbriimonadia</taxon>
        <taxon>Fimbriimonadales</taxon>
        <taxon>Fimbriimonadaceae</taxon>
        <taxon>Fimbriimonas</taxon>
    </lineage>
</organism>
<evidence type="ECO:0000256" key="4">
    <source>
        <dbReference type="ARBA" id="ARBA00022741"/>
    </source>
</evidence>
<feature type="binding site" evidence="10">
    <location>
        <begin position="238"/>
        <end position="239"/>
    </location>
    <ligand>
        <name>FAD</name>
        <dbReference type="ChEBI" id="CHEBI:57692"/>
    </ligand>
</feature>
<dbReference type="GO" id="GO:0000166">
    <property type="term" value="F:nucleotide binding"/>
    <property type="evidence" value="ECO:0007669"/>
    <property type="project" value="UniProtKB-KW"/>
</dbReference>
<evidence type="ECO:0000256" key="7">
    <source>
        <dbReference type="ARBA" id="ARBA00023062"/>
    </source>
</evidence>
<name>A0A931LV08_FIMGI</name>
<dbReference type="PANTHER" id="PTHR13914:SF0">
    <property type="entry name" value="PROLINE DEHYDROGENASE 1, MITOCHONDRIAL"/>
    <property type="match status" value="1"/>
</dbReference>
<evidence type="ECO:0000256" key="6">
    <source>
        <dbReference type="ARBA" id="ARBA00023002"/>
    </source>
</evidence>
<evidence type="ECO:0000256" key="5">
    <source>
        <dbReference type="ARBA" id="ARBA00022827"/>
    </source>
</evidence>
<dbReference type="AlphaFoldDB" id="A0A931LV08"/>